<dbReference type="PANTHER" id="PTHR43133:SF8">
    <property type="entry name" value="RNA POLYMERASE SIGMA FACTOR HI_1459-RELATED"/>
    <property type="match status" value="1"/>
</dbReference>
<dbReference type="GO" id="GO:0006352">
    <property type="term" value="P:DNA-templated transcription initiation"/>
    <property type="evidence" value="ECO:0007669"/>
    <property type="project" value="InterPro"/>
</dbReference>
<keyword evidence="2" id="KW-0805">Transcription regulation</keyword>
<keyword evidence="5" id="KW-0804">Transcription</keyword>
<evidence type="ECO:0000256" key="4">
    <source>
        <dbReference type="ARBA" id="ARBA00023125"/>
    </source>
</evidence>
<dbReference type="InterPro" id="IPR013325">
    <property type="entry name" value="RNA_pol_sigma_r2"/>
</dbReference>
<evidence type="ECO:0008006" key="10">
    <source>
        <dbReference type="Google" id="ProtNLM"/>
    </source>
</evidence>
<dbReference type="AlphaFoldDB" id="A0A1G2PG12"/>
<dbReference type="InterPro" id="IPR014284">
    <property type="entry name" value="RNA_pol_sigma-70_dom"/>
</dbReference>
<dbReference type="GO" id="GO:0003677">
    <property type="term" value="F:DNA binding"/>
    <property type="evidence" value="ECO:0007669"/>
    <property type="project" value="UniProtKB-KW"/>
</dbReference>
<dbReference type="InterPro" id="IPR013249">
    <property type="entry name" value="RNA_pol_sigma70_r4_t2"/>
</dbReference>
<keyword evidence="3" id="KW-0731">Sigma factor</keyword>
<dbReference type="EMBL" id="MHSR01000013">
    <property type="protein sequence ID" value="OHA46699.1"/>
    <property type="molecule type" value="Genomic_DNA"/>
</dbReference>
<dbReference type="Gene3D" id="1.10.10.10">
    <property type="entry name" value="Winged helix-like DNA-binding domain superfamily/Winged helix DNA-binding domain"/>
    <property type="match status" value="1"/>
</dbReference>
<evidence type="ECO:0000256" key="3">
    <source>
        <dbReference type="ARBA" id="ARBA00023082"/>
    </source>
</evidence>
<dbReference type="Pfam" id="PF08281">
    <property type="entry name" value="Sigma70_r4_2"/>
    <property type="match status" value="1"/>
</dbReference>
<evidence type="ECO:0000256" key="2">
    <source>
        <dbReference type="ARBA" id="ARBA00023015"/>
    </source>
</evidence>
<gene>
    <name evidence="8" type="ORF">A2828_02255</name>
</gene>
<keyword evidence="4" id="KW-0238">DNA-binding</keyword>
<dbReference type="NCBIfam" id="TIGR02937">
    <property type="entry name" value="sigma70-ECF"/>
    <property type="match status" value="1"/>
</dbReference>
<evidence type="ECO:0000313" key="9">
    <source>
        <dbReference type="Proteomes" id="UP000178869"/>
    </source>
</evidence>
<comment type="caution">
    <text evidence="8">The sequence shown here is derived from an EMBL/GenBank/DDBJ whole genome shotgun (WGS) entry which is preliminary data.</text>
</comment>
<organism evidence="8 9">
    <name type="scientific">Candidatus Terrybacteria bacterium RIFCSPHIGHO2_01_FULL_43_35</name>
    <dbReference type="NCBI Taxonomy" id="1802361"/>
    <lineage>
        <taxon>Bacteria</taxon>
        <taxon>Candidatus Terryibacteriota</taxon>
    </lineage>
</organism>
<evidence type="ECO:0000259" key="6">
    <source>
        <dbReference type="Pfam" id="PF04542"/>
    </source>
</evidence>
<dbReference type="Pfam" id="PF04542">
    <property type="entry name" value="Sigma70_r2"/>
    <property type="match status" value="1"/>
</dbReference>
<evidence type="ECO:0000259" key="7">
    <source>
        <dbReference type="Pfam" id="PF08281"/>
    </source>
</evidence>
<dbReference type="CDD" id="cd06171">
    <property type="entry name" value="Sigma70_r4"/>
    <property type="match status" value="1"/>
</dbReference>
<proteinExistence type="inferred from homology"/>
<protein>
    <recommendedName>
        <fullName evidence="10">RNA polymerase sigma factor</fullName>
    </recommendedName>
</protein>
<dbReference type="Proteomes" id="UP000178869">
    <property type="component" value="Unassembled WGS sequence"/>
</dbReference>
<feature type="domain" description="RNA polymerase sigma factor 70 region 4 type 2" evidence="7">
    <location>
        <begin position="133"/>
        <end position="177"/>
    </location>
</feature>
<reference evidence="8 9" key="1">
    <citation type="journal article" date="2016" name="Nat. Commun.">
        <title>Thousands of microbial genomes shed light on interconnected biogeochemical processes in an aquifer system.</title>
        <authorList>
            <person name="Anantharaman K."/>
            <person name="Brown C.T."/>
            <person name="Hug L.A."/>
            <person name="Sharon I."/>
            <person name="Castelle C.J."/>
            <person name="Probst A.J."/>
            <person name="Thomas B.C."/>
            <person name="Singh A."/>
            <person name="Wilkins M.J."/>
            <person name="Karaoz U."/>
            <person name="Brodie E.L."/>
            <person name="Williams K.H."/>
            <person name="Hubbard S.S."/>
            <person name="Banfield J.F."/>
        </authorList>
    </citation>
    <scope>NUCLEOTIDE SEQUENCE [LARGE SCALE GENOMIC DNA]</scope>
</reference>
<dbReference type="Gene3D" id="1.10.1740.10">
    <property type="match status" value="1"/>
</dbReference>
<feature type="domain" description="RNA polymerase sigma-70 region 2" evidence="6">
    <location>
        <begin position="32"/>
        <end position="97"/>
    </location>
</feature>
<dbReference type="SUPFAM" id="SSF88659">
    <property type="entry name" value="Sigma3 and sigma4 domains of RNA polymerase sigma factors"/>
    <property type="match status" value="1"/>
</dbReference>
<accession>A0A1G2PG12</accession>
<comment type="similarity">
    <text evidence="1">Belongs to the sigma-70 factor family. ECF subfamily.</text>
</comment>
<dbReference type="InterPro" id="IPR039425">
    <property type="entry name" value="RNA_pol_sigma-70-like"/>
</dbReference>
<dbReference type="InterPro" id="IPR007627">
    <property type="entry name" value="RNA_pol_sigma70_r2"/>
</dbReference>
<dbReference type="InterPro" id="IPR036388">
    <property type="entry name" value="WH-like_DNA-bd_sf"/>
</dbReference>
<dbReference type="SUPFAM" id="SSF88946">
    <property type="entry name" value="Sigma2 domain of RNA polymerase sigma factors"/>
    <property type="match status" value="1"/>
</dbReference>
<dbReference type="InterPro" id="IPR013324">
    <property type="entry name" value="RNA_pol_sigma_r3/r4-like"/>
</dbReference>
<dbReference type="PANTHER" id="PTHR43133">
    <property type="entry name" value="RNA POLYMERASE ECF-TYPE SIGMA FACTO"/>
    <property type="match status" value="1"/>
</dbReference>
<name>A0A1G2PG12_9BACT</name>
<evidence type="ECO:0000256" key="1">
    <source>
        <dbReference type="ARBA" id="ARBA00010641"/>
    </source>
</evidence>
<dbReference type="GO" id="GO:0016987">
    <property type="term" value="F:sigma factor activity"/>
    <property type="evidence" value="ECO:0007669"/>
    <property type="project" value="UniProtKB-KW"/>
</dbReference>
<evidence type="ECO:0000256" key="5">
    <source>
        <dbReference type="ARBA" id="ARBA00023163"/>
    </source>
</evidence>
<evidence type="ECO:0000313" key="8">
    <source>
        <dbReference type="EMBL" id="OHA46699.1"/>
    </source>
</evidence>
<sequence>MSYALMGKKGQVKTSYMTKKISKKEQDFMRSYDAHADALFRHCYFRVYDRERAKELVQETFMRAWEYVVKGHKVQNLRAFLYRVAINLIIDESRKNKPVSLDELAQSGFDVASEEYEMLHTKIDASSAAALFKNLDDKHREVIILRYLDGFKPKEIARMLNESENVVSVRLHRAIKQISGTFTAHESR</sequence>